<gene>
    <name evidence="2" type="ORF">CLUP02_00545</name>
</gene>
<dbReference type="Proteomes" id="UP000830671">
    <property type="component" value="Chromosome 1"/>
</dbReference>
<evidence type="ECO:0000313" key="2">
    <source>
        <dbReference type="EMBL" id="UQC73898.1"/>
    </source>
</evidence>
<keyword evidence="3" id="KW-1185">Reference proteome</keyword>
<feature type="region of interest" description="Disordered" evidence="1">
    <location>
        <begin position="462"/>
        <end position="492"/>
    </location>
</feature>
<name>A0A9Q8W7A0_9PEZI</name>
<dbReference type="EMBL" id="CP019471">
    <property type="protein sequence ID" value="UQC73898.1"/>
    <property type="molecule type" value="Genomic_DNA"/>
</dbReference>
<sequence length="692" mass="76294">MRANPFLSVREHSIDSASYLSCCASRLTLVAWCLIVPRSLLRSQSDLHQTFRIGAPPAQASSPARTGTGIASDKGDCLAQRSPLLVPTTGTRQSLVSALAACCSLPLIDISSRLSGVSEFDFQVLGSCLGSNEVTRRMCRVGDDIGAAIISFSSNVYLTTQVSLSSRSCQLLLSLRSVIAMTSAHTLSILHSFAVKKPELPLHKSALGYVSLVGPLHAVQLLRAAILVASAPSSASSSFTPNKSRFQQHLQGARHDPLHPLAKGGNERGVDLRKPQAKCRYIEAMLYEIRISGRRLLRPYRVSSLIKRKKRTDGGSRVLTQRQATLVPDIDSPLISYKADWVAPRRRAVNHSTCSHFDATASFVQSRRLLTLRRLLLPHPSLQSIKRSPTILTSVTHHGSFQCFSVPDDNRPQCIHELGLRVISFFHYEPSQLQHHLATNVAQSATYTDTPAQLRILRPAPAGSTHLTNASGHRPRSPRPTPTPTHPKHQNSVPGIWLTFRWPHRPRPQDCARAWPGCLLLPLVCRLRSPLSRPFCPVSTACKPDRWEGTSRLRNEPVQPRLELKLRTGVWTGVYACAAADETFGGQLGGLQVRISIAWECCLPLLTFPYYRLQEEVQVSLNPGKEALNLKHCNQQRIYPWYTANTNATPNAPPILQLNVCAPEVLLSTQTSDINVAERRYLATCGIGHVTI</sequence>
<dbReference type="RefSeq" id="XP_049135549.1">
    <property type="nucleotide sequence ID" value="XM_049279592.1"/>
</dbReference>
<proteinExistence type="predicted"/>
<organism evidence="2 3">
    <name type="scientific">Colletotrichum lupini</name>
    <dbReference type="NCBI Taxonomy" id="145971"/>
    <lineage>
        <taxon>Eukaryota</taxon>
        <taxon>Fungi</taxon>
        <taxon>Dikarya</taxon>
        <taxon>Ascomycota</taxon>
        <taxon>Pezizomycotina</taxon>
        <taxon>Sordariomycetes</taxon>
        <taxon>Hypocreomycetidae</taxon>
        <taxon>Glomerellales</taxon>
        <taxon>Glomerellaceae</taxon>
        <taxon>Colletotrichum</taxon>
        <taxon>Colletotrichum acutatum species complex</taxon>
    </lineage>
</organism>
<dbReference type="KEGG" id="clup:CLUP02_00545"/>
<evidence type="ECO:0000313" key="3">
    <source>
        <dbReference type="Proteomes" id="UP000830671"/>
    </source>
</evidence>
<dbReference type="AlphaFoldDB" id="A0A9Q8W7A0"/>
<dbReference type="GeneID" id="73334602"/>
<protein>
    <submittedName>
        <fullName evidence="2">Uncharacterized protein</fullName>
    </submittedName>
</protein>
<accession>A0A9Q8W7A0</accession>
<reference evidence="2" key="1">
    <citation type="journal article" date="2021" name="Mol. Plant Microbe Interact.">
        <title>Complete Genome Sequence of the Plant-Pathogenic Fungus Colletotrichum lupini.</title>
        <authorList>
            <person name="Baroncelli R."/>
            <person name="Pensec F."/>
            <person name="Da Lio D."/>
            <person name="Boufleur T."/>
            <person name="Vicente I."/>
            <person name="Sarrocco S."/>
            <person name="Picot A."/>
            <person name="Baraldi E."/>
            <person name="Sukno S."/>
            <person name="Thon M."/>
            <person name="Le Floch G."/>
        </authorList>
    </citation>
    <scope>NUCLEOTIDE SEQUENCE</scope>
    <source>
        <strain evidence="2">IMI 504893</strain>
    </source>
</reference>
<evidence type="ECO:0000256" key="1">
    <source>
        <dbReference type="SAM" id="MobiDB-lite"/>
    </source>
</evidence>